<gene>
    <name evidence="3" type="ORF">KHLLAP_LOCUS10969</name>
</gene>
<keyword evidence="1" id="KW-0812">Transmembrane</keyword>
<evidence type="ECO:0000256" key="2">
    <source>
        <dbReference type="SAM" id="SignalP"/>
    </source>
</evidence>
<protein>
    <submittedName>
        <fullName evidence="3">Uu.00g133100.m01.CDS01</fullName>
    </submittedName>
</protein>
<keyword evidence="4" id="KW-1185">Reference proteome</keyword>
<dbReference type="GO" id="GO:0016020">
    <property type="term" value="C:membrane"/>
    <property type="evidence" value="ECO:0007669"/>
    <property type="project" value="TreeGrafter"/>
</dbReference>
<dbReference type="EMBL" id="CAUWAG010000016">
    <property type="protein sequence ID" value="CAJ2510501.1"/>
    <property type="molecule type" value="Genomic_DNA"/>
</dbReference>
<dbReference type="PANTHER" id="PTHR43341:SF39">
    <property type="entry name" value="AMINO ACID TRANSPORTER (EUROFUNG)-RELATED"/>
    <property type="match status" value="1"/>
</dbReference>
<dbReference type="GO" id="GO:0015171">
    <property type="term" value="F:amino acid transmembrane transporter activity"/>
    <property type="evidence" value="ECO:0007669"/>
    <property type="project" value="TreeGrafter"/>
</dbReference>
<dbReference type="AlphaFoldDB" id="A0AAI8VSY5"/>
<dbReference type="PANTHER" id="PTHR43341">
    <property type="entry name" value="AMINO ACID PERMEASE"/>
    <property type="match status" value="1"/>
</dbReference>
<dbReference type="Proteomes" id="UP001295740">
    <property type="component" value="Unassembled WGS sequence"/>
</dbReference>
<keyword evidence="1" id="KW-0472">Membrane</keyword>
<dbReference type="InterPro" id="IPR050524">
    <property type="entry name" value="APC_YAT"/>
</dbReference>
<accession>A0AAI8VSY5</accession>
<evidence type="ECO:0000313" key="3">
    <source>
        <dbReference type="EMBL" id="CAJ2510501.1"/>
    </source>
</evidence>
<feature type="chain" id="PRO_5042581637" evidence="2">
    <location>
        <begin position="22"/>
        <end position="139"/>
    </location>
</feature>
<proteinExistence type="predicted"/>
<feature type="transmembrane region" description="Helical" evidence="1">
    <location>
        <begin position="66"/>
        <end position="85"/>
    </location>
</feature>
<reference evidence="3" key="1">
    <citation type="submission" date="2023-10" db="EMBL/GenBank/DDBJ databases">
        <authorList>
            <person name="Hackl T."/>
        </authorList>
    </citation>
    <scope>NUCLEOTIDE SEQUENCE</scope>
</reference>
<organism evidence="3 4">
    <name type="scientific">Anthostomella pinea</name>
    <dbReference type="NCBI Taxonomy" id="933095"/>
    <lineage>
        <taxon>Eukaryota</taxon>
        <taxon>Fungi</taxon>
        <taxon>Dikarya</taxon>
        <taxon>Ascomycota</taxon>
        <taxon>Pezizomycotina</taxon>
        <taxon>Sordariomycetes</taxon>
        <taxon>Xylariomycetidae</taxon>
        <taxon>Xylariales</taxon>
        <taxon>Xylariaceae</taxon>
        <taxon>Anthostomella</taxon>
    </lineage>
</organism>
<sequence length="139" mass="16393">MAYTLMLVAYLGFYHARVAQGMDPATLPYRALWAPYSTYFALLLGVLALLFVGYDSFYPFDVWSFITSYFALAFGIFMFLLWKVVRRTKFVSPRDADLISGKAEVDEECRHWEESGIEEVEKQRLARMSFPRRCWERLW</sequence>
<name>A0AAI8VSY5_9PEZI</name>
<keyword evidence="2" id="KW-0732">Signal</keyword>
<comment type="caution">
    <text evidence="3">The sequence shown here is derived from an EMBL/GenBank/DDBJ whole genome shotgun (WGS) entry which is preliminary data.</text>
</comment>
<evidence type="ECO:0000256" key="1">
    <source>
        <dbReference type="SAM" id="Phobius"/>
    </source>
</evidence>
<feature type="signal peptide" evidence="2">
    <location>
        <begin position="1"/>
        <end position="21"/>
    </location>
</feature>
<keyword evidence="1" id="KW-1133">Transmembrane helix</keyword>
<evidence type="ECO:0000313" key="4">
    <source>
        <dbReference type="Proteomes" id="UP001295740"/>
    </source>
</evidence>
<feature type="transmembrane region" description="Helical" evidence="1">
    <location>
        <begin position="36"/>
        <end position="54"/>
    </location>
</feature>